<proteinExistence type="predicted"/>
<evidence type="ECO:0000313" key="2">
    <source>
        <dbReference type="Proteomes" id="UP000595618"/>
    </source>
</evidence>
<accession>A0A7T5URK1</accession>
<evidence type="ECO:0000313" key="1">
    <source>
        <dbReference type="EMBL" id="QQG45651.1"/>
    </source>
</evidence>
<dbReference type="AlphaFoldDB" id="A0A7T5URK1"/>
<gene>
    <name evidence="1" type="ORF">HYW89_01900</name>
</gene>
<name>A0A7T5URK1_9BACT</name>
<protein>
    <submittedName>
        <fullName evidence="1">Uncharacterized protein</fullName>
    </submittedName>
</protein>
<reference evidence="1 2" key="1">
    <citation type="submission" date="2020-07" db="EMBL/GenBank/DDBJ databases">
        <title>Huge and variable diversity of episymbiotic CPR bacteria and DPANN archaea in groundwater ecosystems.</title>
        <authorList>
            <person name="He C.Y."/>
            <person name="Keren R."/>
            <person name="Whittaker M."/>
            <person name="Farag I.F."/>
            <person name="Doudna J."/>
            <person name="Cate J.H.D."/>
            <person name="Banfield J.F."/>
        </authorList>
    </citation>
    <scope>NUCLEOTIDE SEQUENCE [LARGE SCALE GENOMIC DNA]</scope>
    <source>
        <strain evidence="1">NC_groundwater_541_Ag_S-0.1um_46_50</strain>
    </source>
</reference>
<dbReference type="Proteomes" id="UP000595618">
    <property type="component" value="Chromosome"/>
</dbReference>
<dbReference type="EMBL" id="CP066690">
    <property type="protein sequence ID" value="QQG45651.1"/>
    <property type="molecule type" value="Genomic_DNA"/>
</dbReference>
<sequence length="171" mass="19113">MKIAVLLGLLIFGAFQETPVPFVNAGLELKAALPTHPTISNVAAWQSGEDINVRFEYADLAGGMGQAEFWVQCFQVWQQKGLETQTVWPLLRFVLPQDPRHDAEPNGTFAASIPLYYITPRGGWTGERLRCRFFIYGARQEVATSANSSQTVRNSSNILEIELTPTRQREA</sequence>
<organism evidence="1 2">
    <name type="scientific">Candidatus Sungiibacteriota bacterium</name>
    <dbReference type="NCBI Taxonomy" id="2750080"/>
    <lineage>
        <taxon>Bacteria</taxon>
        <taxon>Candidatus Sungiibacteriota</taxon>
    </lineage>
</organism>